<dbReference type="PROSITE" id="PS51257">
    <property type="entry name" value="PROKAR_LIPOPROTEIN"/>
    <property type="match status" value="1"/>
</dbReference>
<evidence type="ECO:0000313" key="3">
    <source>
        <dbReference type="EMBL" id="MFL0250689.1"/>
    </source>
</evidence>
<feature type="region of interest" description="Disordered" evidence="1">
    <location>
        <begin position="32"/>
        <end position="81"/>
    </location>
</feature>
<comment type="caution">
    <text evidence="3">The sequence shown here is derived from an EMBL/GenBank/DDBJ whole genome shotgun (WGS) entry which is preliminary data.</text>
</comment>
<organism evidence="3 4">
    <name type="scientific">Clostridium neuense</name>
    <dbReference type="NCBI Taxonomy" id="1728934"/>
    <lineage>
        <taxon>Bacteria</taxon>
        <taxon>Bacillati</taxon>
        <taxon>Bacillota</taxon>
        <taxon>Clostridia</taxon>
        <taxon>Eubacteriales</taxon>
        <taxon>Clostridiaceae</taxon>
        <taxon>Clostridium</taxon>
    </lineage>
</organism>
<feature type="chain" id="PRO_5046245459" evidence="2">
    <location>
        <begin position="28"/>
        <end position="234"/>
    </location>
</feature>
<protein>
    <submittedName>
        <fullName evidence="3">YjgB family protein</fullName>
    </submittedName>
</protein>
<keyword evidence="4" id="KW-1185">Reference proteome</keyword>
<dbReference type="EMBL" id="JBJIAA010000007">
    <property type="protein sequence ID" value="MFL0250689.1"/>
    <property type="molecule type" value="Genomic_DNA"/>
</dbReference>
<accession>A0ABW8TDU5</accession>
<feature type="signal peptide" evidence="2">
    <location>
        <begin position="1"/>
        <end position="27"/>
    </location>
</feature>
<dbReference type="InterPro" id="IPR025453">
    <property type="entry name" value="DUF4309"/>
</dbReference>
<evidence type="ECO:0000256" key="2">
    <source>
        <dbReference type="SAM" id="SignalP"/>
    </source>
</evidence>
<keyword evidence="2" id="KW-0732">Signal</keyword>
<feature type="compositionally biased region" description="Low complexity" evidence="1">
    <location>
        <begin position="65"/>
        <end position="81"/>
    </location>
</feature>
<dbReference type="RefSeq" id="WP_406787354.1">
    <property type="nucleotide sequence ID" value="NZ_JBJIAA010000007.1"/>
</dbReference>
<name>A0ABW8TDU5_9CLOT</name>
<proteinExistence type="predicted"/>
<feature type="compositionally biased region" description="Low complexity" evidence="1">
    <location>
        <begin position="32"/>
        <end position="57"/>
    </location>
</feature>
<dbReference type="Proteomes" id="UP001623592">
    <property type="component" value="Unassembled WGS sequence"/>
</dbReference>
<evidence type="ECO:0000313" key="4">
    <source>
        <dbReference type="Proteomes" id="UP001623592"/>
    </source>
</evidence>
<sequence>MILFNKKFVMKVSIISLLLFLVGCSNINKVSSNNSGSNTNKSSNNNTGSSTNQSSTNETVKKDTSNSNPKQNNEENNSQSKLLQDIKTLAAEGRVINCEYPVKLTNLYSVEEKWGKADSSNWVASAKGMYSTYSKHNVVFGSNKGERIFEVRSFDSRLSKISLSMVKRNFGTPQYDVKSNGEEIIGYVVTKEFKLLFVFPEPTKSVSDPLMRHYSVLYPSATANSMASDPGRQW</sequence>
<dbReference type="Pfam" id="PF14172">
    <property type="entry name" value="DUF4309"/>
    <property type="match status" value="1"/>
</dbReference>
<reference evidence="3 4" key="1">
    <citation type="submission" date="2024-11" db="EMBL/GenBank/DDBJ databases">
        <authorList>
            <person name="Heng Y.C."/>
            <person name="Lim A.C.H."/>
            <person name="Lee J.K.Y."/>
            <person name="Kittelmann S."/>
        </authorList>
    </citation>
    <scope>NUCLEOTIDE SEQUENCE [LARGE SCALE GENOMIC DNA]</scope>
    <source>
        <strain evidence="3 4">WILCCON 0114</strain>
    </source>
</reference>
<evidence type="ECO:0000256" key="1">
    <source>
        <dbReference type="SAM" id="MobiDB-lite"/>
    </source>
</evidence>
<gene>
    <name evidence="3" type="ORF">ACJDT4_09680</name>
</gene>